<evidence type="ECO:0000313" key="3">
    <source>
        <dbReference type="Proteomes" id="UP000480246"/>
    </source>
</evidence>
<gene>
    <name evidence="2" type="ORF">F9U64_20195</name>
</gene>
<evidence type="ECO:0000313" key="2">
    <source>
        <dbReference type="EMBL" id="KAB8126384.1"/>
    </source>
</evidence>
<organism evidence="2 3">
    <name type="scientific">Gracilibacillus oryzae</name>
    <dbReference type="NCBI Taxonomy" id="1672701"/>
    <lineage>
        <taxon>Bacteria</taxon>
        <taxon>Bacillati</taxon>
        <taxon>Bacillota</taxon>
        <taxon>Bacilli</taxon>
        <taxon>Bacillales</taxon>
        <taxon>Bacillaceae</taxon>
        <taxon>Gracilibacillus</taxon>
    </lineage>
</organism>
<dbReference type="Proteomes" id="UP000480246">
    <property type="component" value="Unassembled WGS sequence"/>
</dbReference>
<sequence length="175" mass="20141">MELFQIYTIRGSRLWPAAIYQQEQTGELTQLHSLEEIKQTLIANEEIGVCEYSSLGDFTIDDVMFYKKGMIGSIVGPVPFTPINQMTLDHVLSIKEAAEIWKLSDGNIIRKAIDRGNFEKGEVRKSGSTWLISYAGMQRMYEAVPETKEEDFPRLRVHKMEFNFEKGKMKPIPLF</sequence>
<name>A0A7C8KPZ6_9BACI</name>
<evidence type="ECO:0000259" key="1">
    <source>
        <dbReference type="Pfam" id="PF20038"/>
    </source>
</evidence>
<dbReference type="RefSeq" id="WP_153406679.1">
    <property type="nucleotide sequence ID" value="NZ_ML762450.1"/>
</dbReference>
<keyword evidence="3" id="KW-1185">Reference proteome</keyword>
<feature type="domain" description="Helix-turn-helix" evidence="1">
    <location>
        <begin position="86"/>
        <end position="141"/>
    </location>
</feature>
<reference evidence="2 3" key="1">
    <citation type="submission" date="2019-10" db="EMBL/GenBank/DDBJ databases">
        <title>Gracilibacillus sp. nov. isolated from rice seeds.</title>
        <authorList>
            <person name="He S."/>
        </authorList>
    </citation>
    <scope>NUCLEOTIDE SEQUENCE [LARGE SCALE GENOMIC DNA]</scope>
    <source>
        <strain evidence="2 3">TD8</strain>
    </source>
</reference>
<dbReference type="InterPro" id="IPR045403">
    <property type="entry name" value="HTH_59_Firmicutes_type"/>
</dbReference>
<dbReference type="AlphaFoldDB" id="A0A7C8KPZ6"/>
<comment type="caution">
    <text evidence="2">The sequence shown here is derived from an EMBL/GenBank/DDBJ whole genome shotgun (WGS) entry which is preliminary data.</text>
</comment>
<protein>
    <recommendedName>
        <fullName evidence="1">Helix-turn-helix domain-containing protein</fullName>
    </recommendedName>
</protein>
<dbReference type="EMBL" id="WEID01000109">
    <property type="protein sequence ID" value="KAB8126384.1"/>
    <property type="molecule type" value="Genomic_DNA"/>
</dbReference>
<accession>A0A7C8KPZ6</accession>
<dbReference type="Pfam" id="PF20038">
    <property type="entry name" value="HTH_59"/>
    <property type="match status" value="1"/>
</dbReference>
<dbReference type="OrthoDB" id="1710385at2"/>
<proteinExistence type="predicted"/>